<keyword evidence="2" id="KW-0055">Arginine biosynthesis</keyword>
<evidence type="ECO:0000256" key="5">
    <source>
        <dbReference type="ARBA" id="ARBA00023002"/>
    </source>
</evidence>
<evidence type="ECO:0000256" key="4">
    <source>
        <dbReference type="ARBA" id="ARBA00022857"/>
    </source>
</evidence>
<evidence type="ECO:0000259" key="8">
    <source>
        <dbReference type="SMART" id="SM00859"/>
    </source>
</evidence>
<evidence type="ECO:0000256" key="2">
    <source>
        <dbReference type="ARBA" id="ARBA00022571"/>
    </source>
</evidence>
<feature type="chain" id="PRO_5044801914" description="Semialdehyde dehydrogenase NAD-binding domain-containing protein" evidence="7">
    <location>
        <begin position="25"/>
        <end position="370"/>
    </location>
</feature>
<dbReference type="HAMAP" id="MF_01110">
    <property type="entry name" value="ArgC_type2"/>
    <property type="match status" value="1"/>
</dbReference>
<dbReference type="InterPro" id="IPR000534">
    <property type="entry name" value="Semialdehyde_DH_NAD-bd"/>
</dbReference>
<evidence type="ECO:0000313" key="10">
    <source>
        <dbReference type="Proteomes" id="UP001530293"/>
    </source>
</evidence>
<dbReference type="InterPro" id="IPR036291">
    <property type="entry name" value="NAD(P)-bd_dom_sf"/>
</dbReference>
<dbReference type="Gene3D" id="3.40.50.720">
    <property type="entry name" value="NAD(P)-binding Rossmann-like Domain"/>
    <property type="match status" value="1"/>
</dbReference>
<reference evidence="9 10" key="1">
    <citation type="submission" date="2024-10" db="EMBL/GenBank/DDBJ databases">
        <title>Updated reference genomes for cyclostephanoid diatoms.</title>
        <authorList>
            <person name="Roberts W.R."/>
            <person name="Alverson A.J."/>
        </authorList>
    </citation>
    <scope>NUCLEOTIDE SEQUENCE [LARGE SCALE GENOMIC DNA]</scope>
    <source>
        <strain evidence="9 10">AJA232-27</strain>
    </source>
</reference>
<dbReference type="CDD" id="cd17896">
    <property type="entry name" value="AGPR_2_N"/>
    <property type="match status" value="1"/>
</dbReference>
<dbReference type="PANTHER" id="PTHR32338:SF10">
    <property type="entry name" value="N-ACETYL-GAMMA-GLUTAMYL-PHOSPHATE REDUCTASE, CHLOROPLASTIC-RELATED"/>
    <property type="match status" value="1"/>
</dbReference>
<feature type="signal peptide" evidence="7">
    <location>
        <begin position="1"/>
        <end position="24"/>
    </location>
</feature>
<feature type="domain" description="Semialdehyde dehydrogenase NAD-binding" evidence="8">
    <location>
        <begin position="56"/>
        <end position="157"/>
    </location>
</feature>
<dbReference type="CDD" id="cd23935">
    <property type="entry name" value="AGPR_2_C"/>
    <property type="match status" value="1"/>
</dbReference>
<keyword evidence="3" id="KW-0028">Amino-acid biosynthesis</keyword>
<dbReference type="NCBIfam" id="TIGR01851">
    <property type="entry name" value="argC_other"/>
    <property type="match status" value="1"/>
</dbReference>
<sequence length="370" mass="39830">MMTKSSALSLFLALASTSPQGGNAFSPSSIFSRTENSAVGVVAYPSSSALFATKKKIFIDGEAGTTGLQVRDRLAGRDDLEIISIADDKRKDVNERKRLINEADCVILCLPDDASKEAASMVDNDRTVVIDASTAFRVDDNWTYGFPELSKSQKEAIQSSKRISNPGCYPTGFIALIRPLVTAGIIPPDAPLTVNAISGYSGGGKGLIEIYESDDHEPWGAYGYSMNHKHLPEMAKYTGLKRQPIFQPAVATFAQGMVVSVPLHYSLLKENTTGQEVHDVLSKHYADSTFVKVMPLGESGAKDAGLLERGAFLRPDTLANTNNLELFVFSNDKEERMVLCARLDNLGKGASGAAVQNLNLSLGLEETSGL</sequence>
<evidence type="ECO:0000256" key="3">
    <source>
        <dbReference type="ARBA" id="ARBA00022605"/>
    </source>
</evidence>
<dbReference type="GO" id="GO:0006526">
    <property type="term" value="P:L-arginine biosynthetic process"/>
    <property type="evidence" value="ECO:0007669"/>
    <property type="project" value="UniProtKB-KW"/>
</dbReference>
<evidence type="ECO:0000256" key="6">
    <source>
        <dbReference type="PROSITE-ProRule" id="PRU10010"/>
    </source>
</evidence>
<accession>A0ABD3M4Q5</accession>
<feature type="active site" evidence="6">
    <location>
        <position position="168"/>
    </location>
</feature>
<dbReference type="SMART" id="SM00859">
    <property type="entry name" value="Semialdhyde_dh"/>
    <property type="match status" value="1"/>
</dbReference>
<keyword evidence="7" id="KW-0732">Signal</keyword>
<dbReference type="InterPro" id="IPR058924">
    <property type="entry name" value="AGPR_dimerisation_dom"/>
</dbReference>
<dbReference type="AlphaFoldDB" id="A0ABD3M4Q5"/>
<keyword evidence="4" id="KW-0521">NADP</keyword>
<dbReference type="Pfam" id="PF01118">
    <property type="entry name" value="Semialdhyde_dh"/>
    <property type="match status" value="1"/>
</dbReference>
<dbReference type="Proteomes" id="UP001530293">
    <property type="component" value="Unassembled WGS sequence"/>
</dbReference>
<dbReference type="EMBL" id="JALLBG020000226">
    <property type="protein sequence ID" value="KAL3758713.1"/>
    <property type="molecule type" value="Genomic_DNA"/>
</dbReference>
<keyword evidence="1" id="KW-0963">Cytoplasm</keyword>
<proteinExistence type="inferred from homology"/>
<evidence type="ECO:0000313" key="9">
    <source>
        <dbReference type="EMBL" id="KAL3758713.1"/>
    </source>
</evidence>
<name>A0ABD3M4Q5_9STRA</name>
<evidence type="ECO:0000256" key="7">
    <source>
        <dbReference type="SAM" id="SignalP"/>
    </source>
</evidence>
<dbReference type="PROSITE" id="PS01224">
    <property type="entry name" value="ARGC"/>
    <property type="match status" value="1"/>
</dbReference>
<dbReference type="Gene3D" id="3.30.360.10">
    <property type="entry name" value="Dihydrodipicolinate Reductase, domain 2"/>
    <property type="match status" value="1"/>
</dbReference>
<dbReference type="SUPFAM" id="SSF51735">
    <property type="entry name" value="NAD(P)-binding Rossmann-fold domains"/>
    <property type="match status" value="1"/>
</dbReference>
<protein>
    <recommendedName>
        <fullName evidence="8">Semialdehyde dehydrogenase NAD-binding domain-containing protein</fullName>
    </recommendedName>
</protein>
<gene>
    <name evidence="9" type="ORF">ACHAWU_001440</name>
</gene>
<dbReference type="Pfam" id="PF22698">
    <property type="entry name" value="Semialdhyde_dhC_1"/>
    <property type="match status" value="1"/>
</dbReference>
<organism evidence="9 10">
    <name type="scientific">Discostella pseudostelligera</name>
    <dbReference type="NCBI Taxonomy" id="259834"/>
    <lineage>
        <taxon>Eukaryota</taxon>
        <taxon>Sar</taxon>
        <taxon>Stramenopiles</taxon>
        <taxon>Ochrophyta</taxon>
        <taxon>Bacillariophyta</taxon>
        <taxon>Coscinodiscophyceae</taxon>
        <taxon>Thalassiosirophycidae</taxon>
        <taxon>Stephanodiscales</taxon>
        <taxon>Stephanodiscaceae</taxon>
        <taxon>Discostella</taxon>
    </lineage>
</organism>
<dbReference type="GO" id="GO:0016620">
    <property type="term" value="F:oxidoreductase activity, acting on the aldehyde or oxo group of donors, NAD or NADP as acceptor"/>
    <property type="evidence" value="ECO:0007669"/>
    <property type="project" value="UniProtKB-ARBA"/>
</dbReference>
<comment type="caution">
    <text evidence="9">The sequence shown here is derived from an EMBL/GenBank/DDBJ whole genome shotgun (WGS) entry which is preliminary data.</text>
</comment>
<dbReference type="InterPro" id="IPR010136">
    <property type="entry name" value="AGPR_type-2"/>
</dbReference>
<dbReference type="PANTHER" id="PTHR32338">
    <property type="entry name" value="N-ACETYL-GAMMA-GLUTAMYL-PHOSPHATE REDUCTASE, CHLOROPLASTIC-RELATED-RELATED"/>
    <property type="match status" value="1"/>
</dbReference>
<dbReference type="InterPro" id="IPR023013">
    <property type="entry name" value="AGPR_AS"/>
</dbReference>
<evidence type="ECO:0000256" key="1">
    <source>
        <dbReference type="ARBA" id="ARBA00022490"/>
    </source>
</evidence>
<keyword evidence="10" id="KW-1185">Reference proteome</keyword>
<keyword evidence="5" id="KW-0560">Oxidoreductase</keyword>
<dbReference type="SUPFAM" id="SSF55347">
    <property type="entry name" value="Glyceraldehyde-3-phosphate dehydrogenase-like, C-terminal domain"/>
    <property type="match status" value="1"/>
</dbReference>
<dbReference type="InterPro" id="IPR050085">
    <property type="entry name" value="AGPR"/>
</dbReference>